<keyword evidence="9" id="KW-1185">Reference proteome</keyword>
<dbReference type="InterPro" id="IPR002919">
    <property type="entry name" value="TIL_dom"/>
</dbReference>
<comment type="subcellular location">
    <subcellularLocation>
        <location evidence="1">Secreted</location>
    </subcellularLocation>
</comment>
<dbReference type="InterPro" id="IPR036084">
    <property type="entry name" value="Ser_inhib-like_sf"/>
</dbReference>
<proteinExistence type="predicted"/>
<dbReference type="Gene3D" id="2.10.25.10">
    <property type="entry name" value="Laminin"/>
    <property type="match status" value="2"/>
</dbReference>
<dbReference type="SMART" id="SM00215">
    <property type="entry name" value="VWC_out"/>
    <property type="match status" value="1"/>
</dbReference>
<dbReference type="InterPro" id="IPR058753">
    <property type="entry name" value="TIL_OTOGL_Mucin"/>
</dbReference>
<dbReference type="InterPro" id="IPR014853">
    <property type="entry name" value="VWF/SSPO/ZAN-like_Cys-rich_dom"/>
</dbReference>
<evidence type="ECO:0000259" key="7">
    <source>
        <dbReference type="PROSITE" id="PS51233"/>
    </source>
</evidence>
<evidence type="ECO:0000256" key="2">
    <source>
        <dbReference type="ARBA" id="ARBA00022525"/>
    </source>
</evidence>
<sequence length="1155" mass="127579">TCSRGEWSCTEVNCPAICSIRGGSHFSTYDDKTYTFHGKCSYVLSKDENSAFTVLGDFDKCEKSDKSTCLSAVTLLYQNHTMIEVKANKEVLYNQRVFQLPLFLHDIAIFCPSTFFIVIHTSFGLDLEIQLVPIMQIYIRASVSLKGKVLGLCGDFNDDSMDDFKTTSGLPERTAVAFANTWRAKATCPDVKTELADPCTLSIDKEKYAKSWCSLLSDTNGIFAPCHSKVDPEEYKTSCIFDTCACENSEECMCAALSSYVHACAAEDVFLKGWRKDICNKYTTDCPATFVYKYYMTSCGRTCRSLSQSDLTCEVMVTPVDGCGCAKGTFLNEKGLCVLASECSCHAGNALIQPGETATVQGQTCSCHAGELNCKGKQITQPCTSPMVFFTCSDAKTGEKGSECQNSCQTLNSECVSSQCVSGCVCPNGLLLNGTEGCVAEEDCPCPHDGKYYNPGETITVDCNRCTCKNRMWQCTDNDCGGTCTIYGEGHYITFDKKKFAFKGDCGYIFSQDYCGDDVNGTFRVRTENIPCIGSESICSTSINLYLGSNEIFLSDESVTVSQSKGMDIPFKVHTMGIYVVIEANNGLVLIWNKKTTLMIKLSSAFKGKVCGLCGNYDGAIKNDFTTRSNEVVVNPTVFGNSWKLSSTCPEVNATQNPCALYSNRRAWAEKHCSIIKTLFCDYYNPDGECEWHYAPCGKSCMKTCRNPSGKCYNKLPPLEGCYPTCPLEQPYLDEVTMKCVSEKECGCYDDEGKHYREGESIPTGKNCHKCYCSSTMKKCTYDVNACTCVYLNGTYKYGDKVYDTHDGHGTCMSAVCGENGTIIRTMATCPQPHISTTPYPHTSTTPFVFTTTERPSVESTTAEFSTRGRTTLCSCQYMNQNFSPGSFMYNKTDGEGWCFTAYCNLTCGVEKHARPCHTTTPSPPASTARSGTTANISSTTPERKDCTFLTPQRQDGESWHPDKCTTSTCENGIVRTEYMKCNSTPIPVCENGSPPVKVYDEGGCCFEYQCKCVCSGWGDPHYNTFDGQYYSFQKNCTYVLVKEINPRYNLTVLIDNENCDASGTVTCPKALIVYYKNYEVTLTQNRIPKTENLVSINGMKVNPTYSNQDFIITSSGIELLLKIPEIEAIIIFRGLSFSVDLPFSLFHSNTEGQC</sequence>
<protein>
    <recommendedName>
        <fullName evidence="7">VWFD domain-containing protein</fullName>
    </recommendedName>
</protein>
<keyword evidence="3" id="KW-0677">Repeat</keyword>
<dbReference type="SUPFAM" id="SSF57603">
    <property type="entry name" value="FnI-like domain"/>
    <property type="match status" value="1"/>
</dbReference>
<name>A0ABU7BVQ3_9TELE</name>
<reference evidence="8 9" key="1">
    <citation type="submission" date="2021-07" db="EMBL/GenBank/DDBJ databases">
        <authorList>
            <person name="Palmer J.M."/>
        </authorList>
    </citation>
    <scope>NUCLEOTIDE SEQUENCE [LARGE SCALE GENOMIC DNA]</scope>
    <source>
        <strain evidence="8 9">AT_MEX2019</strain>
        <tissue evidence="8">Muscle</tissue>
    </source>
</reference>
<keyword evidence="2" id="KW-0964">Secreted</keyword>
<dbReference type="Pfam" id="PF00094">
    <property type="entry name" value="VWD"/>
    <property type="match status" value="3"/>
</dbReference>
<evidence type="ECO:0000256" key="1">
    <source>
        <dbReference type="ARBA" id="ARBA00004613"/>
    </source>
</evidence>
<evidence type="ECO:0000256" key="4">
    <source>
        <dbReference type="ARBA" id="ARBA00023157"/>
    </source>
</evidence>
<dbReference type="PROSITE" id="PS51233">
    <property type="entry name" value="VWFD"/>
    <property type="match status" value="3"/>
</dbReference>
<accession>A0ABU7BVQ3</accession>
<dbReference type="InterPro" id="IPR001846">
    <property type="entry name" value="VWF_type-D"/>
</dbReference>
<dbReference type="InterPro" id="IPR050780">
    <property type="entry name" value="Mucin_vWF_Thrombospondin_sf"/>
</dbReference>
<dbReference type="InterPro" id="IPR001007">
    <property type="entry name" value="VWF_dom"/>
</dbReference>
<dbReference type="Pfam" id="PF01826">
    <property type="entry name" value="TIL"/>
    <property type="match status" value="1"/>
</dbReference>
<gene>
    <name evidence="8" type="ORF">ATANTOWER_032423</name>
</gene>
<feature type="compositionally biased region" description="Low complexity" evidence="6">
    <location>
        <begin position="926"/>
        <end position="935"/>
    </location>
</feature>
<evidence type="ECO:0000256" key="3">
    <source>
        <dbReference type="ARBA" id="ARBA00022737"/>
    </source>
</evidence>
<dbReference type="PANTHER" id="PTHR11339:SF408">
    <property type="entry name" value="MUCIN-5B"/>
    <property type="match status" value="1"/>
</dbReference>
<dbReference type="SMART" id="SM00832">
    <property type="entry name" value="C8"/>
    <property type="match status" value="1"/>
</dbReference>
<feature type="non-terminal residue" evidence="8">
    <location>
        <position position="1155"/>
    </location>
</feature>
<dbReference type="Pfam" id="PF08742">
    <property type="entry name" value="C8"/>
    <property type="match status" value="1"/>
</dbReference>
<feature type="region of interest" description="Disordered" evidence="6">
    <location>
        <begin position="915"/>
        <end position="944"/>
    </location>
</feature>
<feature type="domain" description="VWFD" evidence="7">
    <location>
        <begin position="1013"/>
        <end position="1155"/>
    </location>
</feature>
<feature type="domain" description="VWFD" evidence="7">
    <location>
        <begin position="16"/>
        <end position="189"/>
    </location>
</feature>
<feature type="non-terminal residue" evidence="8">
    <location>
        <position position="1"/>
    </location>
</feature>
<organism evidence="8 9">
    <name type="scientific">Ataeniobius toweri</name>
    <dbReference type="NCBI Taxonomy" id="208326"/>
    <lineage>
        <taxon>Eukaryota</taxon>
        <taxon>Metazoa</taxon>
        <taxon>Chordata</taxon>
        <taxon>Craniata</taxon>
        <taxon>Vertebrata</taxon>
        <taxon>Euteleostomi</taxon>
        <taxon>Actinopterygii</taxon>
        <taxon>Neopterygii</taxon>
        <taxon>Teleostei</taxon>
        <taxon>Neoteleostei</taxon>
        <taxon>Acanthomorphata</taxon>
        <taxon>Ovalentaria</taxon>
        <taxon>Atherinomorphae</taxon>
        <taxon>Cyprinodontiformes</taxon>
        <taxon>Goodeidae</taxon>
        <taxon>Ataeniobius</taxon>
    </lineage>
</organism>
<dbReference type="PANTHER" id="PTHR11339">
    <property type="entry name" value="EXTRACELLULAR MATRIX GLYCOPROTEIN RELATED"/>
    <property type="match status" value="1"/>
</dbReference>
<dbReference type="CDD" id="cd19941">
    <property type="entry name" value="TIL"/>
    <property type="match status" value="2"/>
</dbReference>
<dbReference type="Proteomes" id="UP001345963">
    <property type="component" value="Unassembled WGS sequence"/>
</dbReference>
<evidence type="ECO:0000313" key="8">
    <source>
        <dbReference type="EMBL" id="MED6254732.1"/>
    </source>
</evidence>
<evidence type="ECO:0000256" key="5">
    <source>
        <dbReference type="ARBA" id="ARBA00023180"/>
    </source>
</evidence>
<dbReference type="EMBL" id="JAHUTI010069794">
    <property type="protein sequence ID" value="MED6254732.1"/>
    <property type="molecule type" value="Genomic_DNA"/>
</dbReference>
<dbReference type="SMART" id="SM00216">
    <property type="entry name" value="VWD"/>
    <property type="match status" value="3"/>
</dbReference>
<evidence type="ECO:0000313" key="9">
    <source>
        <dbReference type="Proteomes" id="UP001345963"/>
    </source>
</evidence>
<comment type="caution">
    <text evidence="8">The sequence shown here is derived from an EMBL/GenBank/DDBJ whole genome shotgun (WGS) entry which is preliminary data.</text>
</comment>
<feature type="domain" description="VWFD" evidence="7">
    <location>
        <begin position="482"/>
        <end position="650"/>
    </location>
</feature>
<evidence type="ECO:0000256" key="6">
    <source>
        <dbReference type="SAM" id="MobiDB-lite"/>
    </source>
</evidence>
<dbReference type="Pfam" id="PF25962">
    <property type="entry name" value="TIL_OTOGL_Mucin"/>
    <property type="match status" value="1"/>
</dbReference>
<keyword evidence="5" id="KW-0325">Glycoprotein</keyword>
<keyword evidence="4" id="KW-1015">Disulfide bond</keyword>
<dbReference type="SUPFAM" id="SSF57567">
    <property type="entry name" value="Serine protease inhibitors"/>
    <property type="match status" value="2"/>
</dbReference>